<evidence type="ECO:0000313" key="4">
    <source>
        <dbReference type="Proteomes" id="UP000639606"/>
    </source>
</evidence>
<dbReference type="InterPro" id="IPR041581">
    <property type="entry name" value="Glyoxalase_6"/>
</dbReference>
<dbReference type="InterPro" id="IPR004360">
    <property type="entry name" value="Glyas_Fos-R_dOase_dom"/>
</dbReference>
<organism evidence="3 4">
    <name type="scientific">Saccharothrix coeruleofusca</name>
    <dbReference type="NCBI Taxonomy" id="33919"/>
    <lineage>
        <taxon>Bacteria</taxon>
        <taxon>Bacillati</taxon>
        <taxon>Actinomycetota</taxon>
        <taxon>Actinomycetes</taxon>
        <taxon>Pseudonocardiales</taxon>
        <taxon>Pseudonocardiaceae</taxon>
        <taxon>Saccharothrix</taxon>
    </lineage>
</organism>
<sequence length="240" mass="25974">MDPRLGSTGEFCWMDLKTHDVPGTADFFSGVLGWRFATEEVDGRPTTTIFIDDHRIGGMSDLANPVYPPGTPAHIAYYLAVDDVDGATATAVRHGARLVVGPFDAGGLGRVSTLVDPVGAAFSLWQAREFSGWAFPPNATGVPERMVLACADPVRAQEFYQRVLGTPPRAAEFAAESTSEFTAPRWELALTVADLDRVAARARGRGVLSQSRHPDRPTLRLSSPEGLTFRLRSPDPRPTP</sequence>
<dbReference type="PANTHER" id="PTHR33993">
    <property type="entry name" value="GLYOXALASE-RELATED"/>
    <property type="match status" value="1"/>
</dbReference>
<dbReference type="CDD" id="cd07247">
    <property type="entry name" value="SgaA_N_like"/>
    <property type="match status" value="1"/>
</dbReference>
<feature type="domain" description="VOC" evidence="2">
    <location>
        <begin position="10"/>
        <end position="127"/>
    </location>
</feature>
<comment type="caution">
    <text evidence="3">The sequence shown here is derived from an EMBL/GenBank/DDBJ whole genome shotgun (WGS) entry which is preliminary data.</text>
</comment>
<name>A0A918ARF6_9PSEU</name>
<proteinExistence type="predicted"/>
<dbReference type="CDD" id="cd06587">
    <property type="entry name" value="VOC"/>
    <property type="match status" value="1"/>
</dbReference>
<dbReference type="InterPro" id="IPR037523">
    <property type="entry name" value="VOC_core"/>
</dbReference>
<evidence type="ECO:0000256" key="1">
    <source>
        <dbReference type="SAM" id="MobiDB-lite"/>
    </source>
</evidence>
<keyword evidence="4" id="KW-1185">Reference proteome</keyword>
<dbReference type="Proteomes" id="UP000639606">
    <property type="component" value="Unassembled WGS sequence"/>
</dbReference>
<protein>
    <recommendedName>
        <fullName evidence="2">VOC domain-containing protein</fullName>
    </recommendedName>
</protein>
<dbReference type="Pfam" id="PF18029">
    <property type="entry name" value="Glyoxalase_6"/>
    <property type="match status" value="1"/>
</dbReference>
<dbReference type="EMBL" id="BMRG01000015">
    <property type="protein sequence ID" value="GGP75162.1"/>
    <property type="molecule type" value="Genomic_DNA"/>
</dbReference>
<reference evidence="3" key="2">
    <citation type="submission" date="2020-09" db="EMBL/GenBank/DDBJ databases">
        <authorList>
            <person name="Sun Q."/>
            <person name="Ohkuma M."/>
        </authorList>
    </citation>
    <scope>NUCLEOTIDE SEQUENCE</scope>
    <source>
        <strain evidence="3">JCM 3313</strain>
    </source>
</reference>
<dbReference type="InterPro" id="IPR029068">
    <property type="entry name" value="Glyas_Bleomycin-R_OHBP_Dase"/>
</dbReference>
<dbReference type="InterPro" id="IPR052164">
    <property type="entry name" value="Anthracycline_SecMetBiosynth"/>
</dbReference>
<dbReference type="PROSITE" id="PS51819">
    <property type="entry name" value="VOC"/>
    <property type="match status" value="1"/>
</dbReference>
<dbReference type="Pfam" id="PF00903">
    <property type="entry name" value="Glyoxalase"/>
    <property type="match status" value="1"/>
</dbReference>
<evidence type="ECO:0000313" key="3">
    <source>
        <dbReference type="EMBL" id="GGP75162.1"/>
    </source>
</evidence>
<dbReference type="Gene3D" id="3.10.180.10">
    <property type="entry name" value="2,3-Dihydroxybiphenyl 1,2-Dioxygenase, domain 1"/>
    <property type="match status" value="2"/>
</dbReference>
<reference evidence="3" key="1">
    <citation type="journal article" date="2014" name="Int. J. Syst. Evol. Microbiol.">
        <title>Complete genome sequence of Corynebacterium casei LMG S-19264T (=DSM 44701T), isolated from a smear-ripened cheese.</title>
        <authorList>
            <consortium name="US DOE Joint Genome Institute (JGI-PGF)"/>
            <person name="Walter F."/>
            <person name="Albersmeier A."/>
            <person name="Kalinowski J."/>
            <person name="Ruckert C."/>
        </authorList>
    </citation>
    <scope>NUCLEOTIDE SEQUENCE</scope>
    <source>
        <strain evidence="3">JCM 3313</strain>
    </source>
</reference>
<dbReference type="PANTHER" id="PTHR33993:SF14">
    <property type="entry name" value="GB|AAF24581.1"/>
    <property type="match status" value="1"/>
</dbReference>
<feature type="region of interest" description="Disordered" evidence="1">
    <location>
        <begin position="203"/>
        <end position="240"/>
    </location>
</feature>
<evidence type="ECO:0000259" key="2">
    <source>
        <dbReference type="PROSITE" id="PS51819"/>
    </source>
</evidence>
<dbReference type="RefSeq" id="WP_189226303.1">
    <property type="nucleotide sequence ID" value="NZ_BMRG01000015.1"/>
</dbReference>
<accession>A0A918ARF6</accession>
<gene>
    <name evidence="3" type="ORF">GCM10010185_55960</name>
</gene>
<dbReference type="AlphaFoldDB" id="A0A918ARF6"/>
<dbReference type="SUPFAM" id="SSF54593">
    <property type="entry name" value="Glyoxalase/Bleomycin resistance protein/Dihydroxybiphenyl dioxygenase"/>
    <property type="match status" value="2"/>
</dbReference>